<evidence type="ECO:0000313" key="3">
    <source>
        <dbReference type="Proteomes" id="UP001529510"/>
    </source>
</evidence>
<proteinExistence type="predicted"/>
<feature type="non-terminal residue" evidence="2">
    <location>
        <position position="84"/>
    </location>
</feature>
<reference evidence="2 3" key="1">
    <citation type="submission" date="2024-05" db="EMBL/GenBank/DDBJ databases">
        <title>Genome sequencing and assembly of Indian major carp, Cirrhinus mrigala (Hamilton, 1822).</title>
        <authorList>
            <person name="Mohindra V."/>
            <person name="Chowdhury L.M."/>
            <person name="Lal K."/>
            <person name="Jena J.K."/>
        </authorList>
    </citation>
    <scope>NUCLEOTIDE SEQUENCE [LARGE SCALE GENOMIC DNA]</scope>
    <source>
        <strain evidence="2">CM1030</strain>
        <tissue evidence="2">Blood</tissue>
    </source>
</reference>
<dbReference type="InterPro" id="IPR045587">
    <property type="entry name" value="FKTN_N"/>
</dbReference>
<gene>
    <name evidence="2" type="ORF">M9458_010423</name>
</gene>
<accession>A0ABD0R0U8</accession>
<keyword evidence="3" id="KW-1185">Reference proteome</keyword>
<sequence length="84" mass="9484">AALLDAAAERGLELLEIHGKDPRLNSMDDLTAKQIPLHFLFRFNSRLVHVVVLYERSGKLKDSMDRTFAPFGKLDFGRHAGAYD</sequence>
<organism evidence="2 3">
    <name type="scientific">Cirrhinus mrigala</name>
    <name type="common">Mrigala</name>
    <dbReference type="NCBI Taxonomy" id="683832"/>
    <lineage>
        <taxon>Eukaryota</taxon>
        <taxon>Metazoa</taxon>
        <taxon>Chordata</taxon>
        <taxon>Craniata</taxon>
        <taxon>Vertebrata</taxon>
        <taxon>Euteleostomi</taxon>
        <taxon>Actinopterygii</taxon>
        <taxon>Neopterygii</taxon>
        <taxon>Teleostei</taxon>
        <taxon>Ostariophysi</taxon>
        <taxon>Cypriniformes</taxon>
        <taxon>Cyprinidae</taxon>
        <taxon>Labeoninae</taxon>
        <taxon>Labeonini</taxon>
        <taxon>Cirrhinus</taxon>
    </lineage>
</organism>
<evidence type="ECO:0000259" key="1">
    <source>
        <dbReference type="Pfam" id="PF19737"/>
    </source>
</evidence>
<dbReference type="Proteomes" id="UP001529510">
    <property type="component" value="Unassembled WGS sequence"/>
</dbReference>
<feature type="domain" description="Ribitol-5-phosphate transferase FKTN N-terminal" evidence="1">
    <location>
        <begin position="2"/>
        <end position="84"/>
    </location>
</feature>
<feature type="non-terminal residue" evidence="2">
    <location>
        <position position="1"/>
    </location>
</feature>
<evidence type="ECO:0000313" key="2">
    <source>
        <dbReference type="EMBL" id="KAL0192127.1"/>
    </source>
</evidence>
<dbReference type="Pfam" id="PF19737">
    <property type="entry name" value="FKTN_N"/>
    <property type="match status" value="1"/>
</dbReference>
<name>A0ABD0R0U8_CIRMR</name>
<dbReference type="AlphaFoldDB" id="A0ABD0R0U8"/>
<comment type="caution">
    <text evidence="2">The sequence shown here is derived from an EMBL/GenBank/DDBJ whole genome shotgun (WGS) entry which is preliminary data.</text>
</comment>
<dbReference type="EMBL" id="JAMKFB020000005">
    <property type="protein sequence ID" value="KAL0192127.1"/>
    <property type="molecule type" value="Genomic_DNA"/>
</dbReference>
<protein>
    <recommendedName>
        <fullName evidence="1">Ribitol-5-phosphate transferase FKTN N-terminal domain-containing protein</fullName>
    </recommendedName>
</protein>